<dbReference type="Proteomes" id="UP000830768">
    <property type="component" value="Chromosome 12"/>
</dbReference>
<reference evidence="1" key="1">
    <citation type="submission" date="2021-11" db="EMBL/GenBank/DDBJ databases">
        <title>Fusarium solani-melongenae Genome sequencing and assembly.</title>
        <authorList>
            <person name="Xie S."/>
            <person name="Huang L."/>
            <person name="Zhang X."/>
        </authorList>
    </citation>
    <scope>NUCLEOTIDE SEQUENCE</scope>
    <source>
        <strain evidence="1">CRI 24-3</strain>
    </source>
</reference>
<accession>A0ACD3ZNU7</accession>
<dbReference type="EMBL" id="CP090040">
    <property type="protein sequence ID" value="UPL02906.1"/>
    <property type="molecule type" value="Genomic_DNA"/>
</dbReference>
<proteinExistence type="predicted"/>
<protein>
    <submittedName>
        <fullName evidence="1">Uncharacterized protein</fullName>
    </submittedName>
</protein>
<organism evidence="1 2">
    <name type="scientific">Fusarium solani subsp. cucurbitae</name>
    <name type="common">Neocosmosporum cucurbitae</name>
    <dbReference type="NCBI Taxonomy" id="2747967"/>
    <lineage>
        <taxon>Eukaryota</taxon>
        <taxon>Fungi</taxon>
        <taxon>Dikarya</taxon>
        <taxon>Ascomycota</taxon>
        <taxon>Pezizomycotina</taxon>
        <taxon>Sordariomycetes</taxon>
        <taxon>Hypocreomycetidae</taxon>
        <taxon>Hypocreales</taxon>
        <taxon>Nectriaceae</taxon>
        <taxon>Fusarium</taxon>
        <taxon>Fusarium solani species complex</taxon>
    </lineage>
</organism>
<sequence>MSSTAPVAIITGGGLAVAERLVELGWNVAIVDLQAAKEGSAPGLPGNRTLLLQADVSSYDEQAFAFSRVYKTWGRIDFVSVFANAVRNHPPQAETDGWLMQRKNVSKAGSLVMTSSTAGIYAISEVPLYAAAKHGVSASSSPERMNRAKHLLQVLGLARSLGKRMKENGEPITVNAIIPGTVPTAILPQGVIDAIPAQFLTPASLIVKAIEGVLNDSSINGQAIECSGTDIVNRPPHPFVNEACVYTAGGGYREKAGWDAVLNSSMNGQE</sequence>
<gene>
    <name evidence="1" type="ORF">LCI18_013840</name>
</gene>
<name>A0ACD3ZNU7_FUSSC</name>
<evidence type="ECO:0000313" key="1">
    <source>
        <dbReference type="EMBL" id="UPL02906.1"/>
    </source>
</evidence>
<evidence type="ECO:0000313" key="2">
    <source>
        <dbReference type="Proteomes" id="UP000830768"/>
    </source>
</evidence>
<keyword evidence="2" id="KW-1185">Reference proteome</keyword>